<feature type="region of interest" description="Disordered" evidence="7">
    <location>
        <begin position="1"/>
        <end position="71"/>
    </location>
</feature>
<dbReference type="AlphaFoldDB" id="A0A5C3QEJ0"/>
<evidence type="ECO:0000256" key="4">
    <source>
        <dbReference type="ARBA" id="ARBA00023054"/>
    </source>
</evidence>
<gene>
    <name evidence="9" type="ORF">BDV98DRAFT_549714</name>
</gene>
<dbReference type="PANTHER" id="PTHR14978:SF0">
    <property type="entry name" value="BETA-CATENIN-LIKE PROTEIN 1"/>
    <property type="match status" value="1"/>
</dbReference>
<organism evidence="9 10">
    <name type="scientific">Pterulicium gracile</name>
    <dbReference type="NCBI Taxonomy" id="1884261"/>
    <lineage>
        <taxon>Eukaryota</taxon>
        <taxon>Fungi</taxon>
        <taxon>Dikarya</taxon>
        <taxon>Basidiomycota</taxon>
        <taxon>Agaricomycotina</taxon>
        <taxon>Agaricomycetes</taxon>
        <taxon>Agaricomycetidae</taxon>
        <taxon>Agaricales</taxon>
        <taxon>Pleurotineae</taxon>
        <taxon>Pterulaceae</taxon>
        <taxon>Pterulicium</taxon>
    </lineage>
</organism>
<keyword evidence="2" id="KW-0597">Phosphoprotein</keyword>
<dbReference type="GO" id="GO:0010467">
    <property type="term" value="P:gene expression"/>
    <property type="evidence" value="ECO:0007669"/>
    <property type="project" value="UniProtKB-ARBA"/>
</dbReference>
<proteinExistence type="predicted"/>
<sequence length="619" mass="69055">MDIDKLFKVPKLPAKRKLPDQPTPELLKKLRTEEPSSSSMPPPPTPNKGKSRAVTIEEERDVDADGDAADFAPGGDADYFAEEDDEGRFFGGGLTSEQKDILNIFDHAGGEGVQEDADALSLPAIRKLLTKFERVVNKNQDHRSKYPDDPTKFIDSEADLDASLKSLLPLAQAPTLTYPELVRSGTLTILIGLLSHENADIVIDVVEVIHELTDEDVVGDAEDEDEGELDPEEALKLLIETLLENSILELLVDNLKRLNEAEESDRQGAFHILGVFENIVGFDTKLATTLVEKTTIFSWLLQRVQEKKHDENRGYAAELLSILLQNNPQNRDQFCAQDGVEAYLTVLSQFRRRDPVDADETEFMENIFTGLCSALGVAQGKKLFIAAEGPDLMVIFMKERPVVCPLAIKAMDYAMSGAVDIPVCDTFVECAGLKPLFAVFMGKVGRKSKMKLTTEDTSHILGIMSSMLSTLASETPARIRLLTKFVEKDYEKVERLLEIRNEAQARLKATEKKIAREKQSMAEAEEEITEDEELQWYIQRLDGGLFTLQHTDYILAWTAMEDDGICTHAQRMLSRSNLSLQDIIGTLQIYYDNVDDDAEGSSTQRDILNNLIAVLGELI</sequence>
<evidence type="ECO:0000256" key="1">
    <source>
        <dbReference type="ARBA" id="ARBA00004123"/>
    </source>
</evidence>
<protein>
    <submittedName>
        <fullName evidence="9">Catenin-beta-like protein</fullName>
    </submittedName>
</protein>
<dbReference type="FunFam" id="1.25.10.10:FF:001136">
    <property type="entry name" value="Beta-catenin-like protein 1"/>
    <property type="match status" value="1"/>
</dbReference>
<dbReference type="OrthoDB" id="1898821at2759"/>
<keyword evidence="5" id="KW-0539">Nucleus</keyword>
<dbReference type="InterPro" id="IPR039678">
    <property type="entry name" value="CTNNBL1"/>
</dbReference>
<dbReference type="InterPro" id="IPR016024">
    <property type="entry name" value="ARM-type_fold"/>
</dbReference>
<evidence type="ECO:0000256" key="6">
    <source>
        <dbReference type="SAM" id="Coils"/>
    </source>
</evidence>
<dbReference type="EMBL" id="ML178828">
    <property type="protein sequence ID" value="TFL00493.1"/>
    <property type="molecule type" value="Genomic_DNA"/>
</dbReference>
<keyword evidence="10" id="KW-1185">Reference proteome</keyword>
<evidence type="ECO:0000256" key="5">
    <source>
        <dbReference type="ARBA" id="ARBA00023242"/>
    </source>
</evidence>
<dbReference type="STRING" id="1884261.A0A5C3QEJ0"/>
<evidence type="ECO:0000256" key="7">
    <source>
        <dbReference type="SAM" id="MobiDB-lite"/>
    </source>
</evidence>
<evidence type="ECO:0000256" key="3">
    <source>
        <dbReference type="ARBA" id="ARBA00022737"/>
    </source>
</evidence>
<reference evidence="9 10" key="1">
    <citation type="journal article" date="2019" name="Nat. Ecol. Evol.">
        <title>Megaphylogeny resolves global patterns of mushroom evolution.</title>
        <authorList>
            <person name="Varga T."/>
            <person name="Krizsan K."/>
            <person name="Foldi C."/>
            <person name="Dima B."/>
            <person name="Sanchez-Garcia M."/>
            <person name="Sanchez-Ramirez S."/>
            <person name="Szollosi G.J."/>
            <person name="Szarkandi J.G."/>
            <person name="Papp V."/>
            <person name="Albert L."/>
            <person name="Andreopoulos W."/>
            <person name="Angelini C."/>
            <person name="Antonin V."/>
            <person name="Barry K.W."/>
            <person name="Bougher N.L."/>
            <person name="Buchanan P."/>
            <person name="Buyck B."/>
            <person name="Bense V."/>
            <person name="Catcheside P."/>
            <person name="Chovatia M."/>
            <person name="Cooper J."/>
            <person name="Damon W."/>
            <person name="Desjardin D."/>
            <person name="Finy P."/>
            <person name="Geml J."/>
            <person name="Haridas S."/>
            <person name="Hughes K."/>
            <person name="Justo A."/>
            <person name="Karasinski D."/>
            <person name="Kautmanova I."/>
            <person name="Kiss B."/>
            <person name="Kocsube S."/>
            <person name="Kotiranta H."/>
            <person name="LaButti K.M."/>
            <person name="Lechner B.E."/>
            <person name="Liimatainen K."/>
            <person name="Lipzen A."/>
            <person name="Lukacs Z."/>
            <person name="Mihaltcheva S."/>
            <person name="Morgado L.N."/>
            <person name="Niskanen T."/>
            <person name="Noordeloos M.E."/>
            <person name="Ohm R.A."/>
            <person name="Ortiz-Santana B."/>
            <person name="Ovrebo C."/>
            <person name="Racz N."/>
            <person name="Riley R."/>
            <person name="Savchenko A."/>
            <person name="Shiryaev A."/>
            <person name="Soop K."/>
            <person name="Spirin V."/>
            <person name="Szebenyi C."/>
            <person name="Tomsovsky M."/>
            <person name="Tulloss R.E."/>
            <person name="Uehling J."/>
            <person name="Grigoriev I.V."/>
            <person name="Vagvolgyi C."/>
            <person name="Papp T."/>
            <person name="Martin F.M."/>
            <person name="Miettinen O."/>
            <person name="Hibbett D.S."/>
            <person name="Nagy L.G."/>
        </authorList>
    </citation>
    <scope>NUCLEOTIDE SEQUENCE [LARGE SCALE GENOMIC DNA]</scope>
    <source>
        <strain evidence="9 10">CBS 309.79</strain>
    </source>
</reference>
<evidence type="ECO:0000259" key="8">
    <source>
        <dbReference type="SMART" id="SM01156"/>
    </source>
</evidence>
<evidence type="ECO:0000256" key="2">
    <source>
        <dbReference type="ARBA" id="ARBA00022553"/>
    </source>
</evidence>
<dbReference type="Pfam" id="PF08216">
    <property type="entry name" value="CTNNBL"/>
    <property type="match status" value="1"/>
</dbReference>
<keyword evidence="3" id="KW-0677">Repeat</keyword>
<dbReference type="SMART" id="SM01156">
    <property type="entry name" value="DUF1716"/>
    <property type="match status" value="1"/>
</dbReference>
<evidence type="ECO:0000313" key="9">
    <source>
        <dbReference type="EMBL" id="TFL00493.1"/>
    </source>
</evidence>
<evidence type="ECO:0000313" key="10">
    <source>
        <dbReference type="Proteomes" id="UP000305067"/>
    </source>
</evidence>
<dbReference type="PANTHER" id="PTHR14978">
    <property type="entry name" value="BETA-CATENIN-LIKE PROTEIN 1 NUCLEAR ASSOCIATED PROTEIN"/>
    <property type="match status" value="1"/>
</dbReference>
<name>A0A5C3QEJ0_9AGAR</name>
<feature type="domain" description="Beta-catenin-like protein 1 N-terminal" evidence="8">
    <location>
        <begin position="94"/>
        <end position="206"/>
    </location>
</feature>
<comment type="subcellular location">
    <subcellularLocation>
        <location evidence="1">Nucleus</location>
    </subcellularLocation>
</comment>
<dbReference type="Proteomes" id="UP000305067">
    <property type="component" value="Unassembled WGS sequence"/>
</dbReference>
<keyword evidence="4 6" id="KW-0175">Coiled coil</keyword>
<dbReference type="InterPro" id="IPR011989">
    <property type="entry name" value="ARM-like"/>
</dbReference>
<dbReference type="GO" id="GO:0005681">
    <property type="term" value="C:spliceosomal complex"/>
    <property type="evidence" value="ECO:0007669"/>
    <property type="project" value="TreeGrafter"/>
</dbReference>
<feature type="compositionally biased region" description="Acidic residues" evidence="7">
    <location>
        <begin position="56"/>
        <end position="68"/>
    </location>
</feature>
<feature type="coiled-coil region" evidence="6">
    <location>
        <begin position="493"/>
        <end position="534"/>
    </location>
</feature>
<accession>A0A5C3QEJ0</accession>
<dbReference type="Gene3D" id="1.25.10.10">
    <property type="entry name" value="Leucine-rich Repeat Variant"/>
    <property type="match status" value="1"/>
</dbReference>
<dbReference type="SUPFAM" id="SSF48371">
    <property type="entry name" value="ARM repeat"/>
    <property type="match status" value="1"/>
</dbReference>
<dbReference type="InterPro" id="IPR013180">
    <property type="entry name" value="CTNNBL1_N"/>
</dbReference>